<keyword evidence="6 7" id="KW-0694">RNA-binding</keyword>
<evidence type="ECO:0000256" key="7">
    <source>
        <dbReference type="HAMAP-Rule" id="MF_00227"/>
    </source>
</evidence>
<evidence type="ECO:0000256" key="5">
    <source>
        <dbReference type="ARBA" id="ARBA00022801"/>
    </source>
</evidence>
<comment type="function">
    <text evidence="1 7">RNaseP catalyzes the removal of the 5'-leader sequence from pre-tRNA to produce the mature 5'-terminus. It can also cleave other RNA substrates such as 4.5S RNA. The protein component plays an auxiliary but essential role in vivo by binding to the 5'-leader sequence and broadening the substrate specificity of the ribozyme.</text>
</comment>
<protein>
    <recommendedName>
        <fullName evidence="7 8">Ribonuclease P protein component</fullName>
        <shortName evidence="7">RNase P protein</shortName>
        <shortName evidence="7">RNaseP protein</shortName>
        <ecNumber evidence="7 8">3.1.26.5</ecNumber>
    </recommendedName>
    <alternativeName>
        <fullName evidence="7">Protein C5</fullName>
    </alternativeName>
</protein>
<evidence type="ECO:0000256" key="1">
    <source>
        <dbReference type="ARBA" id="ARBA00002663"/>
    </source>
</evidence>
<evidence type="ECO:0000256" key="6">
    <source>
        <dbReference type="ARBA" id="ARBA00022884"/>
    </source>
</evidence>
<accession>A0ABW0U7A3</accession>
<organism evidence="9 10">
    <name type="scientific">Aliibacillus thermotolerans</name>
    <dbReference type="NCBI Taxonomy" id="1834418"/>
    <lineage>
        <taxon>Bacteria</taxon>
        <taxon>Bacillati</taxon>
        <taxon>Bacillota</taxon>
        <taxon>Bacilli</taxon>
        <taxon>Bacillales</taxon>
        <taxon>Bacillaceae</taxon>
        <taxon>Aliibacillus</taxon>
    </lineage>
</organism>
<dbReference type="EMBL" id="JBHSPF010000036">
    <property type="protein sequence ID" value="MFC5628838.1"/>
    <property type="molecule type" value="Genomic_DNA"/>
</dbReference>
<gene>
    <name evidence="7 9" type="primary">rnpA</name>
    <name evidence="9" type="ORF">ACFPTR_08105</name>
</gene>
<proteinExistence type="inferred from homology"/>
<comment type="caution">
    <text evidence="9">The sequence shown here is derived from an EMBL/GenBank/DDBJ whole genome shotgun (WGS) entry which is preliminary data.</text>
</comment>
<evidence type="ECO:0000313" key="10">
    <source>
        <dbReference type="Proteomes" id="UP001596143"/>
    </source>
</evidence>
<dbReference type="InterPro" id="IPR014721">
    <property type="entry name" value="Ribsml_uS5_D2-typ_fold_subgr"/>
</dbReference>
<comment type="catalytic activity">
    <reaction evidence="7">
        <text>Endonucleolytic cleavage of RNA, removing 5'-extranucleotides from tRNA precursor.</text>
        <dbReference type="EC" id="3.1.26.5"/>
    </reaction>
</comment>
<keyword evidence="2 7" id="KW-0819">tRNA processing</keyword>
<keyword evidence="4 7" id="KW-0255">Endonuclease</keyword>
<evidence type="ECO:0000256" key="3">
    <source>
        <dbReference type="ARBA" id="ARBA00022722"/>
    </source>
</evidence>
<dbReference type="GO" id="GO:0004526">
    <property type="term" value="F:ribonuclease P activity"/>
    <property type="evidence" value="ECO:0007669"/>
    <property type="project" value="UniProtKB-EC"/>
</dbReference>
<dbReference type="InterPro" id="IPR020539">
    <property type="entry name" value="RNase_P_CS"/>
</dbReference>
<evidence type="ECO:0000313" key="9">
    <source>
        <dbReference type="EMBL" id="MFC5628838.1"/>
    </source>
</evidence>
<dbReference type="Pfam" id="PF00825">
    <property type="entry name" value="Ribonuclease_P"/>
    <property type="match status" value="1"/>
</dbReference>
<dbReference type="EC" id="3.1.26.5" evidence="7 8"/>
<evidence type="ECO:0000256" key="4">
    <source>
        <dbReference type="ARBA" id="ARBA00022759"/>
    </source>
</evidence>
<evidence type="ECO:0000256" key="8">
    <source>
        <dbReference type="NCBIfam" id="TIGR00188"/>
    </source>
</evidence>
<reference evidence="10" key="1">
    <citation type="journal article" date="2019" name="Int. J. Syst. Evol. Microbiol.">
        <title>The Global Catalogue of Microorganisms (GCM) 10K type strain sequencing project: providing services to taxonomists for standard genome sequencing and annotation.</title>
        <authorList>
            <consortium name="The Broad Institute Genomics Platform"/>
            <consortium name="The Broad Institute Genome Sequencing Center for Infectious Disease"/>
            <person name="Wu L."/>
            <person name="Ma J."/>
        </authorList>
    </citation>
    <scope>NUCLEOTIDE SEQUENCE [LARGE SCALE GENOMIC DNA]</scope>
    <source>
        <strain evidence="10">CGMCC 1.15790</strain>
    </source>
</reference>
<dbReference type="InterPro" id="IPR000100">
    <property type="entry name" value="RNase_P"/>
</dbReference>
<comment type="similarity">
    <text evidence="7">Belongs to the RnpA family.</text>
</comment>
<dbReference type="PANTHER" id="PTHR33992:SF1">
    <property type="entry name" value="RIBONUCLEASE P PROTEIN COMPONENT"/>
    <property type="match status" value="1"/>
</dbReference>
<keyword evidence="3 7" id="KW-0540">Nuclease</keyword>
<sequence length="126" mass="14997">MKKEYRIKKNHEFSYIFEKGSSFANRQFVVYTIDKPGQAHFRVGITVSRNMGNAVARNRIKRRVREIMREIGDELVQERDYVIIARKPVLSMSFDEMKKSLQHVMKVGNTYKRKAANRNKRKMKNK</sequence>
<evidence type="ECO:0000256" key="2">
    <source>
        <dbReference type="ARBA" id="ARBA00022694"/>
    </source>
</evidence>
<dbReference type="RefSeq" id="WP_270896503.1">
    <property type="nucleotide sequence ID" value="NZ_JBHSPF010000036.1"/>
</dbReference>
<dbReference type="HAMAP" id="MF_00227">
    <property type="entry name" value="RNase_P"/>
    <property type="match status" value="1"/>
</dbReference>
<dbReference type="InterPro" id="IPR020568">
    <property type="entry name" value="Ribosomal_Su5_D2-typ_SF"/>
</dbReference>
<dbReference type="NCBIfam" id="TIGR00188">
    <property type="entry name" value="rnpA"/>
    <property type="match status" value="1"/>
</dbReference>
<dbReference type="SUPFAM" id="SSF54211">
    <property type="entry name" value="Ribosomal protein S5 domain 2-like"/>
    <property type="match status" value="1"/>
</dbReference>
<dbReference type="Gene3D" id="3.30.230.10">
    <property type="match status" value="1"/>
</dbReference>
<dbReference type="PANTHER" id="PTHR33992">
    <property type="entry name" value="RIBONUCLEASE P PROTEIN COMPONENT"/>
    <property type="match status" value="1"/>
</dbReference>
<name>A0ABW0U7A3_9BACI</name>
<dbReference type="Proteomes" id="UP001596143">
    <property type="component" value="Unassembled WGS sequence"/>
</dbReference>
<keyword evidence="5 7" id="KW-0378">Hydrolase</keyword>
<comment type="subunit">
    <text evidence="7">Consists of a catalytic RNA component (M1 or rnpB) and a protein subunit.</text>
</comment>
<dbReference type="PROSITE" id="PS00648">
    <property type="entry name" value="RIBONUCLEASE_P"/>
    <property type="match status" value="1"/>
</dbReference>
<keyword evidence="10" id="KW-1185">Reference proteome</keyword>